<dbReference type="Pfam" id="PF00010">
    <property type="entry name" value="HLH"/>
    <property type="match status" value="1"/>
</dbReference>
<dbReference type="Pfam" id="PF14215">
    <property type="entry name" value="bHLH-MYC_N"/>
    <property type="match status" value="1"/>
</dbReference>
<keyword evidence="4 5" id="KW-0539">Nucleus</keyword>
<evidence type="ECO:0000256" key="4">
    <source>
        <dbReference type="ARBA" id="ARBA00023242"/>
    </source>
</evidence>
<evidence type="ECO:0000256" key="6">
    <source>
        <dbReference type="SAM" id="MobiDB-lite"/>
    </source>
</evidence>
<evidence type="ECO:0000313" key="9">
    <source>
        <dbReference type="Proteomes" id="UP001642487"/>
    </source>
</evidence>
<evidence type="ECO:0000256" key="3">
    <source>
        <dbReference type="ARBA" id="ARBA00023163"/>
    </source>
</evidence>
<dbReference type="Proteomes" id="UP001642487">
    <property type="component" value="Chromosome 5"/>
</dbReference>
<dbReference type="InterPro" id="IPR011598">
    <property type="entry name" value="bHLH_dom"/>
</dbReference>
<evidence type="ECO:0000256" key="5">
    <source>
        <dbReference type="RuleBase" id="RU369104"/>
    </source>
</evidence>
<gene>
    <name evidence="8" type="ORF">CITCOLO1_LOCUS13488</name>
</gene>
<dbReference type="InterPro" id="IPR045084">
    <property type="entry name" value="AIB/MYC-like"/>
</dbReference>
<evidence type="ECO:0000313" key="8">
    <source>
        <dbReference type="EMBL" id="CAK9321417.1"/>
    </source>
</evidence>
<feature type="region of interest" description="Disordered" evidence="6">
    <location>
        <begin position="327"/>
        <end position="349"/>
    </location>
</feature>
<sequence length="448" mass="49679">MDDIIISPSSSSSPNSTTPTLQQRLQLILHNRPEWWAYSIFWWASKDITGNLIFTWRDGHLRGTRDGGGGQLMGFEFDEVSVDRVGGADFTNLEWYYTVSITRSYGAVDNVVGRVFDSSAYIWLTADDGLHLYECERVKEARSRGIQTLVFVSTSVGVLELGSSELIKQDWNLVQYAKSLFGSASSSGFTLFKQKDHVGTGGGGIIQPQAPSCSGVVKREMSRDGGRGGGGSSSDSLSDNSDGNFMSIVNNNNVDNKRGKRSAKNKTESSLPVNHVEAERQRRQKLNQRFYALRSVVPNVSKMDKASLLADAVDYIRELKSKVQKLESKLKQPQHQTSSSMSNAFDQNRSNISTVEQTMSSTSYAINNNNNVEVRLMGSEAVVRVQCRDENYPSARLLNVLRDLGLQVHHASLSSVNDLMLQDVIVRVPHGTALREKTLKTAILQRLE</sequence>
<dbReference type="Pfam" id="PF22754">
    <property type="entry name" value="bHLH-TF_ACT-like_plant"/>
    <property type="match status" value="1"/>
</dbReference>
<dbReference type="InterPro" id="IPR025610">
    <property type="entry name" value="MYC/MYB_N"/>
</dbReference>
<dbReference type="InterPro" id="IPR054502">
    <property type="entry name" value="bHLH-TF_ACT-like_plant"/>
</dbReference>
<reference evidence="8 9" key="1">
    <citation type="submission" date="2024-03" db="EMBL/GenBank/DDBJ databases">
        <authorList>
            <person name="Gkanogiannis A."/>
            <person name="Becerra Lopez-Lavalle L."/>
        </authorList>
    </citation>
    <scope>NUCLEOTIDE SEQUENCE [LARGE SCALE GENOMIC DNA]</scope>
</reference>
<organism evidence="8 9">
    <name type="scientific">Citrullus colocynthis</name>
    <name type="common">colocynth</name>
    <dbReference type="NCBI Taxonomy" id="252529"/>
    <lineage>
        <taxon>Eukaryota</taxon>
        <taxon>Viridiplantae</taxon>
        <taxon>Streptophyta</taxon>
        <taxon>Embryophyta</taxon>
        <taxon>Tracheophyta</taxon>
        <taxon>Spermatophyta</taxon>
        <taxon>Magnoliopsida</taxon>
        <taxon>eudicotyledons</taxon>
        <taxon>Gunneridae</taxon>
        <taxon>Pentapetalae</taxon>
        <taxon>rosids</taxon>
        <taxon>fabids</taxon>
        <taxon>Cucurbitales</taxon>
        <taxon>Cucurbitaceae</taxon>
        <taxon>Benincaseae</taxon>
        <taxon>Citrullus</taxon>
    </lineage>
</organism>
<feature type="compositionally biased region" description="Polar residues" evidence="6">
    <location>
        <begin position="331"/>
        <end position="349"/>
    </location>
</feature>
<comment type="subcellular location">
    <subcellularLocation>
        <location evidence="1 5">Nucleus</location>
    </subcellularLocation>
</comment>
<dbReference type="PANTHER" id="PTHR11514:SF115">
    <property type="entry name" value="TRANSCRIPTION FACTOR"/>
    <property type="match status" value="1"/>
</dbReference>
<feature type="domain" description="BHLH" evidence="7">
    <location>
        <begin position="270"/>
        <end position="319"/>
    </location>
</feature>
<dbReference type="SUPFAM" id="SSF47459">
    <property type="entry name" value="HLH, helix-loop-helix DNA-binding domain"/>
    <property type="match status" value="1"/>
</dbReference>
<name>A0ABP0YNB7_9ROSI</name>
<evidence type="ECO:0000256" key="1">
    <source>
        <dbReference type="ARBA" id="ARBA00004123"/>
    </source>
</evidence>
<dbReference type="PANTHER" id="PTHR11514">
    <property type="entry name" value="MYC"/>
    <property type="match status" value="1"/>
</dbReference>
<dbReference type="SMART" id="SM00353">
    <property type="entry name" value="HLH"/>
    <property type="match status" value="1"/>
</dbReference>
<keyword evidence="9" id="KW-1185">Reference proteome</keyword>
<keyword evidence="3 5" id="KW-0804">Transcription</keyword>
<dbReference type="Gene3D" id="4.10.280.10">
    <property type="entry name" value="Helix-loop-helix DNA-binding domain"/>
    <property type="match status" value="1"/>
</dbReference>
<dbReference type="PROSITE" id="PS50888">
    <property type="entry name" value="BHLH"/>
    <property type="match status" value="1"/>
</dbReference>
<dbReference type="EMBL" id="OZ021739">
    <property type="protein sequence ID" value="CAK9321417.1"/>
    <property type="molecule type" value="Genomic_DNA"/>
</dbReference>
<feature type="compositionally biased region" description="Basic and acidic residues" evidence="6">
    <location>
        <begin position="217"/>
        <end position="226"/>
    </location>
</feature>
<keyword evidence="2 5" id="KW-0805">Transcription regulation</keyword>
<accession>A0ABP0YNB7</accession>
<dbReference type="CDD" id="cd11449">
    <property type="entry name" value="bHLH_AtAIB_like"/>
    <property type="match status" value="1"/>
</dbReference>
<protein>
    <recommendedName>
        <fullName evidence="5">Transcription factor</fullName>
        <shortName evidence="5">bHLH transcription factor</shortName>
    </recommendedName>
    <alternativeName>
        <fullName evidence="5">Basic helix-loop-helix protein</fullName>
    </alternativeName>
</protein>
<evidence type="ECO:0000256" key="2">
    <source>
        <dbReference type="ARBA" id="ARBA00023015"/>
    </source>
</evidence>
<evidence type="ECO:0000259" key="7">
    <source>
        <dbReference type="PROSITE" id="PS50888"/>
    </source>
</evidence>
<feature type="region of interest" description="Disordered" evidence="6">
    <location>
        <begin position="202"/>
        <end position="280"/>
    </location>
</feature>
<dbReference type="InterPro" id="IPR036638">
    <property type="entry name" value="HLH_DNA-bd_sf"/>
</dbReference>
<proteinExistence type="predicted"/>
<feature type="compositionally biased region" description="Low complexity" evidence="6">
    <location>
        <begin position="233"/>
        <end position="244"/>
    </location>
</feature>